<accession>A0A5N7MYZ8</accession>
<dbReference type="EMBL" id="VOSK01000802">
    <property type="protein sequence ID" value="MPR31579.1"/>
    <property type="molecule type" value="Genomic_DNA"/>
</dbReference>
<name>A0A5N7MYZ8_9HYPH</name>
<sequence length="188" mass="21730">MRLITMSQRYKGFLDQTLGPAQRAFARDLQATDDWRQVWSPEGFQLIINEFNNFPCMNNPMEGHGERIMRFLPDWDPQLLFVMANRRSCLEAVNRQHPGLIQQRFRFRGTDGQPRMLAYEIPPCNHAFDRDTVATKYRAMGCRLVTSDNLTYCVVIPKTSSFRDDGAGFWSRPDVGEFDVLGLVKVGF</sequence>
<gene>
    <name evidence="1" type="ORF">FS320_43790</name>
</gene>
<dbReference type="RefSeq" id="WP_152739226.1">
    <property type="nucleotide sequence ID" value="NZ_VOSJ01000795.1"/>
</dbReference>
<keyword evidence="2" id="KW-1185">Reference proteome</keyword>
<proteinExistence type="predicted"/>
<evidence type="ECO:0000313" key="1">
    <source>
        <dbReference type="EMBL" id="MPR31579.1"/>
    </source>
</evidence>
<comment type="caution">
    <text evidence="1">The sequence shown here is derived from an EMBL/GenBank/DDBJ whole genome shotgun (WGS) entry which is preliminary data.</text>
</comment>
<reference evidence="1 2" key="1">
    <citation type="journal article" date="2019" name="Syst. Appl. Microbiol.">
        <title>Microvirga tunisiensis sp. nov., a root nodule symbiotic bacterium isolated from Lupinus micranthus and L. luteus grown in Northern Tunisia.</title>
        <authorList>
            <person name="Msaddak A."/>
            <person name="Rejili M."/>
            <person name="Duran D."/>
            <person name="Mars M."/>
            <person name="Palacios J.M."/>
            <person name="Ruiz-Argueso T."/>
            <person name="Rey L."/>
            <person name="Imperial J."/>
        </authorList>
    </citation>
    <scope>NUCLEOTIDE SEQUENCE [LARGE SCALE GENOMIC DNA]</scope>
    <source>
        <strain evidence="1 2">Lmie10</strain>
    </source>
</reference>
<dbReference type="Proteomes" id="UP000403266">
    <property type="component" value="Unassembled WGS sequence"/>
</dbReference>
<dbReference type="AlphaFoldDB" id="A0A5N7MYZ8"/>
<evidence type="ECO:0000313" key="2">
    <source>
        <dbReference type="Proteomes" id="UP000403266"/>
    </source>
</evidence>
<protein>
    <submittedName>
        <fullName evidence="1">Uncharacterized protein</fullName>
    </submittedName>
</protein>
<organism evidence="1 2">
    <name type="scientific">Microvirga tunisiensis</name>
    <dbReference type="NCBI Taxonomy" id="2108360"/>
    <lineage>
        <taxon>Bacteria</taxon>
        <taxon>Pseudomonadati</taxon>
        <taxon>Pseudomonadota</taxon>
        <taxon>Alphaproteobacteria</taxon>
        <taxon>Hyphomicrobiales</taxon>
        <taxon>Methylobacteriaceae</taxon>
        <taxon>Microvirga</taxon>
    </lineage>
</organism>